<dbReference type="InterPro" id="IPR022941">
    <property type="entry name" value="SRP54"/>
</dbReference>
<dbReference type="PANTHER" id="PTHR11564">
    <property type="entry name" value="SIGNAL RECOGNITION PARTICLE 54K PROTEIN SRP54"/>
    <property type="match status" value="1"/>
</dbReference>
<dbReference type="Gene3D" id="1.20.120.140">
    <property type="entry name" value="Signal recognition particle SRP54, nucleotide-binding domain"/>
    <property type="match status" value="1"/>
</dbReference>
<evidence type="ECO:0000256" key="5">
    <source>
        <dbReference type="ARBA" id="ARBA00023134"/>
    </source>
</evidence>
<dbReference type="Pfam" id="PF02881">
    <property type="entry name" value="SRP54_N"/>
    <property type="match status" value="1"/>
</dbReference>
<feature type="binding site" evidence="9">
    <location>
        <begin position="107"/>
        <end position="114"/>
    </location>
    <ligand>
        <name>GTP</name>
        <dbReference type="ChEBI" id="CHEBI:37565"/>
    </ligand>
</feature>
<keyword evidence="9" id="KW-0963">Cytoplasm</keyword>
<evidence type="ECO:0000256" key="8">
    <source>
        <dbReference type="ARBA" id="ARBA00048027"/>
    </source>
</evidence>
<keyword evidence="12" id="KW-1185">Reference proteome</keyword>
<dbReference type="InterPro" id="IPR004780">
    <property type="entry name" value="SRP"/>
</dbReference>
<dbReference type="EMBL" id="JBDQQU010000008">
    <property type="protein sequence ID" value="MEO3954803.1"/>
    <property type="molecule type" value="Genomic_DNA"/>
</dbReference>
<dbReference type="GeneID" id="97480800"/>
<dbReference type="EC" id="3.6.5.4" evidence="9"/>
<name>A0ABV0H3X6_9NEIS</name>
<dbReference type="SMART" id="SM00962">
    <property type="entry name" value="SRP54"/>
    <property type="match status" value="1"/>
</dbReference>
<keyword evidence="3 9" id="KW-0378">Hydrolase</keyword>
<accession>A0ABV0H3X6</accession>
<evidence type="ECO:0000256" key="2">
    <source>
        <dbReference type="ARBA" id="ARBA00022741"/>
    </source>
</evidence>
<keyword evidence="2 9" id="KW-0547">Nucleotide-binding</keyword>
<dbReference type="InterPro" id="IPR042101">
    <property type="entry name" value="SRP54_N_sf"/>
</dbReference>
<protein>
    <recommendedName>
        <fullName evidence="9">Signal recognition particle protein</fullName>
        <ecNumber evidence="9">3.6.5.4</ecNumber>
    </recommendedName>
    <alternativeName>
        <fullName evidence="9">Fifty-four homolog</fullName>
    </alternativeName>
</protein>
<evidence type="ECO:0000256" key="1">
    <source>
        <dbReference type="ARBA" id="ARBA00005450"/>
    </source>
</evidence>
<sequence>MLDNLTSRLSGVMKTLRGNARLTESNIQDAMREVRMALLEADVALPVIKTFIAQVKERALGQDVMGSLTPGQALVGVVNEELVKLMGDKNDELDLAAVPPAIVLMAGLQGAGKTTTVGKLAKRLKETQKKKVLVVSADVYRPAAIEQLKLLASQVGVEWFPSEASQKPVDIARAAIDHARRHFFDVLLVDTAGRLAIDEAMMEEIKALHAAINPVETLFVVDAMQGQDAVNTAKAFNEALPLTGVVLTKMDGDSRGGAALSVRHVTGKPIKFIGVGEKVSGIEPFHPDRIASRILGMGDVLSLIEEVQKGIDQKEAEAMAKKLKSGKGFDLEDFKAQMQQMKKMGGMANLLEKMPGQLGEMAKGVQGAEAEKSMRRIEGIINSMTMEERRKPELLKASRKRRIAAGSGVTVQEVNRLLNQFEQMQKMMKQFSSKGGMMKMMRGMKGMMPGM</sequence>
<dbReference type="InterPro" id="IPR003593">
    <property type="entry name" value="AAA+_ATPase"/>
</dbReference>
<proteinExistence type="inferred from homology"/>
<comment type="similarity">
    <text evidence="1 9">Belongs to the GTP-binding SRP family. SRP54 subfamily.</text>
</comment>
<keyword evidence="6 9" id="KW-0733">Signal recognition particle</keyword>
<comment type="subcellular location">
    <subcellularLocation>
        <location evidence="9">Cytoplasm</location>
    </subcellularLocation>
    <text evidence="9">The SRP-RNC complex is targeted to the cytoplasmic membrane.</text>
</comment>
<comment type="catalytic activity">
    <reaction evidence="8 9">
        <text>GTP + H2O = GDP + phosphate + H(+)</text>
        <dbReference type="Rhea" id="RHEA:19669"/>
        <dbReference type="ChEBI" id="CHEBI:15377"/>
        <dbReference type="ChEBI" id="CHEBI:15378"/>
        <dbReference type="ChEBI" id="CHEBI:37565"/>
        <dbReference type="ChEBI" id="CHEBI:43474"/>
        <dbReference type="ChEBI" id="CHEBI:58189"/>
        <dbReference type="EC" id="3.6.5.4"/>
    </reaction>
</comment>
<dbReference type="Proteomes" id="UP001438292">
    <property type="component" value="Unassembled WGS sequence"/>
</dbReference>
<dbReference type="PANTHER" id="PTHR11564:SF5">
    <property type="entry name" value="SIGNAL RECOGNITION PARTICLE SUBUNIT SRP54"/>
    <property type="match status" value="1"/>
</dbReference>
<dbReference type="Gene3D" id="3.40.50.300">
    <property type="entry name" value="P-loop containing nucleotide triphosphate hydrolases"/>
    <property type="match status" value="1"/>
</dbReference>
<evidence type="ECO:0000259" key="10">
    <source>
        <dbReference type="PROSITE" id="PS00300"/>
    </source>
</evidence>
<dbReference type="InterPro" id="IPR013822">
    <property type="entry name" value="Signal_recog_particl_SRP54_hlx"/>
</dbReference>
<evidence type="ECO:0000256" key="3">
    <source>
        <dbReference type="ARBA" id="ARBA00022801"/>
    </source>
</evidence>
<evidence type="ECO:0000256" key="6">
    <source>
        <dbReference type="ARBA" id="ARBA00023135"/>
    </source>
</evidence>
<evidence type="ECO:0000256" key="7">
    <source>
        <dbReference type="ARBA" id="ARBA00023274"/>
    </source>
</evidence>
<dbReference type="RefSeq" id="WP_166439764.1">
    <property type="nucleotide sequence ID" value="NZ_CP197095.1"/>
</dbReference>
<keyword evidence="4 9" id="KW-0694">RNA-binding</keyword>
<feature type="domain" description="SRP54-type proteins GTP-binding" evidence="10">
    <location>
        <begin position="269"/>
        <end position="282"/>
    </location>
</feature>
<organism evidence="11 12">
    <name type="scientific">Chromobacterium piscinae</name>
    <dbReference type="NCBI Taxonomy" id="686831"/>
    <lineage>
        <taxon>Bacteria</taxon>
        <taxon>Pseudomonadati</taxon>
        <taxon>Pseudomonadota</taxon>
        <taxon>Betaproteobacteria</taxon>
        <taxon>Neisseriales</taxon>
        <taxon>Chromobacteriaceae</taxon>
        <taxon>Chromobacterium</taxon>
    </lineage>
</organism>
<dbReference type="InterPro" id="IPR036891">
    <property type="entry name" value="Signal_recog_part_SRP54_M_sf"/>
</dbReference>
<dbReference type="Pfam" id="PF02978">
    <property type="entry name" value="SRP_SPB"/>
    <property type="match status" value="1"/>
</dbReference>
<dbReference type="PROSITE" id="PS00300">
    <property type="entry name" value="SRP54"/>
    <property type="match status" value="1"/>
</dbReference>
<comment type="domain">
    <text evidence="9">Composed of three domains: the N-terminal N domain, which is responsible for interactions with the ribosome, the central G domain, which binds GTP, and the C-terminal M domain, which binds the RNA and the signal sequence of the RNC.</text>
</comment>
<dbReference type="SMART" id="SM00382">
    <property type="entry name" value="AAA"/>
    <property type="match status" value="1"/>
</dbReference>
<dbReference type="Gene3D" id="1.10.260.30">
    <property type="entry name" value="Signal recognition particle, SRP54 subunit, M-domain"/>
    <property type="match status" value="1"/>
</dbReference>
<comment type="function">
    <text evidence="9">Involved in targeting and insertion of nascent membrane proteins into the cytoplasmic membrane. Binds to the hydrophobic signal sequence of the ribosome-nascent chain (RNC) as it emerges from the ribosomes. The SRP-RNC complex is then targeted to the cytoplasmic membrane where it interacts with the SRP receptor FtsY. Interaction with FtsY leads to the transfer of the RNC complex to the Sec translocase for insertion into the membrane, the hydrolysis of GTP by both Ffh and FtsY, and the dissociation of the SRP-FtsY complex into the individual components.</text>
</comment>
<evidence type="ECO:0000256" key="4">
    <source>
        <dbReference type="ARBA" id="ARBA00022884"/>
    </source>
</evidence>
<feature type="binding site" evidence="9">
    <location>
        <begin position="190"/>
        <end position="194"/>
    </location>
    <ligand>
        <name>GTP</name>
        <dbReference type="ChEBI" id="CHEBI:37565"/>
    </ligand>
</feature>
<gene>
    <name evidence="9 11" type="primary">ffh</name>
    <name evidence="11" type="ORF">ABH309_10090</name>
</gene>
<dbReference type="SMART" id="SM00963">
    <property type="entry name" value="SRP54_N"/>
    <property type="match status" value="1"/>
</dbReference>
<evidence type="ECO:0000256" key="9">
    <source>
        <dbReference type="HAMAP-Rule" id="MF_00306"/>
    </source>
</evidence>
<evidence type="ECO:0000313" key="12">
    <source>
        <dbReference type="Proteomes" id="UP001438292"/>
    </source>
</evidence>
<comment type="caution">
    <text evidence="11">The sequence shown here is derived from an EMBL/GenBank/DDBJ whole genome shotgun (WGS) entry which is preliminary data.</text>
</comment>
<dbReference type="Pfam" id="PF00448">
    <property type="entry name" value="SRP54"/>
    <property type="match status" value="1"/>
</dbReference>
<feature type="binding site" evidence="9">
    <location>
        <begin position="248"/>
        <end position="251"/>
    </location>
    <ligand>
        <name>GTP</name>
        <dbReference type="ChEBI" id="CHEBI:37565"/>
    </ligand>
</feature>
<keyword evidence="5 9" id="KW-0342">GTP-binding</keyword>
<dbReference type="SUPFAM" id="SSF52540">
    <property type="entry name" value="P-loop containing nucleoside triphosphate hydrolases"/>
    <property type="match status" value="1"/>
</dbReference>
<dbReference type="InterPro" id="IPR004125">
    <property type="entry name" value="Signal_recog_particle_SRP54_M"/>
</dbReference>
<dbReference type="CDD" id="cd18539">
    <property type="entry name" value="SRP_G"/>
    <property type="match status" value="1"/>
</dbReference>
<dbReference type="InterPro" id="IPR027417">
    <property type="entry name" value="P-loop_NTPase"/>
</dbReference>
<dbReference type="NCBIfam" id="TIGR00959">
    <property type="entry name" value="ffh"/>
    <property type="match status" value="1"/>
</dbReference>
<dbReference type="SUPFAM" id="SSF47446">
    <property type="entry name" value="Signal peptide-binding domain"/>
    <property type="match status" value="1"/>
</dbReference>
<reference evidence="11 12" key="1">
    <citation type="submission" date="2024-05" db="EMBL/GenBank/DDBJ databases">
        <authorList>
            <person name="De Oliveira J.P."/>
            <person name="Noriler S.A."/>
            <person name="De Oliveira A.G."/>
            <person name="Sipoli D.S."/>
        </authorList>
    </citation>
    <scope>NUCLEOTIDE SEQUENCE [LARGE SCALE GENOMIC DNA]</scope>
    <source>
        <strain evidence="11 12">LABIM186</strain>
    </source>
</reference>
<dbReference type="InterPro" id="IPR000897">
    <property type="entry name" value="SRP54_GTPase_dom"/>
</dbReference>
<comment type="subunit">
    <text evidence="9">Part of the signal recognition particle protein translocation system, which is composed of SRP and FtsY. SRP is a ribonucleoprotein composed of Ffh and a 4.5S RNA molecule.</text>
</comment>
<evidence type="ECO:0000313" key="11">
    <source>
        <dbReference type="EMBL" id="MEO3954803.1"/>
    </source>
</evidence>
<dbReference type="HAMAP" id="MF_00306">
    <property type="entry name" value="SRP54"/>
    <property type="match status" value="1"/>
</dbReference>
<keyword evidence="7 9" id="KW-0687">Ribonucleoprotein</keyword>